<dbReference type="Gene3D" id="1.10.510.10">
    <property type="entry name" value="Transferase(Phosphotransferase) domain 1"/>
    <property type="match status" value="1"/>
</dbReference>
<dbReference type="Pfam" id="PF00443">
    <property type="entry name" value="UCH"/>
    <property type="match status" value="1"/>
</dbReference>
<dbReference type="eggNOG" id="KOG0032">
    <property type="taxonomic scope" value="Eukaryota"/>
</dbReference>
<dbReference type="InterPro" id="IPR035927">
    <property type="entry name" value="DUSP-like_sf"/>
</dbReference>
<feature type="domain" description="Protein kinase" evidence="8">
    <location>
        <begin position="36"/>
        <end position="298"/>
    </location>
</feature>
<dbReference type="GeneID" id="25564884"/>
<evidence type="ECO:0000256" key="5">
    <source>
        <dbReference type="ARBA" id="ARBA00022840"/>
    </source>
</evidence>
<dbReference type="InterPro" id="IPR008271">
    <property type="entry name" value="Ser/Thr_kinase_AS"/>
</dbReference>
<dbReference type="PANTHER" id="PTHR24347">
    <property type="entry name" value="SERINE/THREONINE-PROTEIN KINASE"/>
    <property type="match status" value="1"/>
</dbReference>
<dbReference type="FunFam" id="1.10.510.10:FF:000026">
    <property type="entry name" value="Calcium/calmodulin-dependent protein kinase type 1"/>
    <property type="match status" value="1"/>
</dbReference>
<evidence type="ECO:0000256" key="6">
    <source>
        <dbReference type="PROSITE-ProRule" id="PRU10141"/>
    </source>
</evidence>
<evidence type="ECO:0000259" key="9">
    <source>
        <dbReference type="PROSITE" id="PS50235"/>
    </source>
</evidence>
<dbReference type="GO" id="GO:0004674">
    <property type="term" value="F:protein serine/threonine kinase activity"/>
    <property type="evidence" value="ECO:0007669"/>
    <property type="project" value="UniProtKB-KW"/>
</dbReference>
<feature type="region of interest" description="Disordered" evidence="7">
    <location>
        <begin position="1"/>
        <end position="23"/>
    </location>
</feature>
<dbReference type="SMART" id="SM00220">
    <property type="entry name" value="S_TKc"/>
    <property type="match status" value="1"/>
</dbReference>
<dbReference type="FunFam" id="3.30.200.20:FF:000315">
    <property type="entry name" value="Calcium-dependent protein kinase 3"/>
    <property type="match status" value="1"/>
</dbReference>
<evidence type="ECO:0000313" key="10">
    <source>
        <dbReference type="EMBL" id="KNC49463.1"/>
    </source>
</evidence>
<gene>
    <name evidence="10" type="ORF">AMSG_05473</name>
</gene>
<dbReference type="STRING" id="461836.A0A0L0DDS5"/>
<dbReference type="InterPro" id="IPR038765">
    <property type="entry name" value="Papain-like_cys_pep_sf"/>
</dbReference>
<dbReference type="Gene3D" id="3.30.200.20">
    <property type="entry name" value="Phosphorylase Kinase, domain 1"/>
    <property type="match status" value="1"/>
</dbReference>
<dbReference type="Pfam" id="PF00069">
    <property type="entry name" value="Pkinase"/>
    <property type="match status" value="1"/>
</dbReference>
<evidence type="ECO:0000313" key="11">
    <source>
        <dbReference type="Proteomes" id="UP000054408"/>
    </source>
</evidence>
<feature type="region of interest" description="Disordered" evidence="7">
    <location>
        <begin position="679"/>
        <end position="701"/>
    </location>
</feature>
<dbReference type="PROSITE" id="PS00973">
    <property type="entry name" value="USP_2"/>
    <property type="match status" value="1"/>
</dbReference>
<dbReference type="InterPro" id="IPR001394">
    <property type="entry name" value="Peptidase_C19_UCH"/>
</dbReference>
<dbReference type="GO" id="GO:0005524">
    <property type="term" value="F:ATP binding"/>
    <property type="evidence" value="ECO:0007669"/>
    <property type="project" value="UniProtKB-UniRule"/>
</dbReference>
<evidence type="ECO:0000256" key="7">
    <source>
        <dbReference type="SAM" id="MobiDB-lite"/>
    </source>
</evidence>
<dbReference type="Gene3D" id="3.90.70.10">
    <property type="entry name" value="Cysteine proteinases"/>
    <property type="match status" value="2"/>
</dbReference>
<dbReference type="CDD" id="cd05117">
    <property type="entry name" value="STKc_CAMK"/>
    <property type="match status" value="1"/>
</dbReference>
<dbReference type="SUPFAM" id="SSF143791">
    <property type="entry name" value="DUSP-like"/>
    <property type="match status" value="1"/>
</dbReference>
<reference evidence="10 11" key="1">
    <citation type="submission" date="2010-05" db="EMBL/GenBank/DDBJ databases">
        <title>The Genome Sequence of Thecamonas trahens ATCC 50062.</title>
        <authorList>
            <consortium name="The Broad Institute Genome Sequencing Platform"/>
            <person name="Russ C."/>
            <person name="Cuomo C."/>
            <person name="Shea T."/>
            <person name="Young S.K."/>
            <person name="Zeng Q."/>
            <person name="Koehrsen M."/>
            <person name="Haas B."/>
            <person name="Borodovsky M."/>
            <person name="Guigo R."/>
            <person name="Alvarado L."/>
            <person name="Berlin A."/>
            <person name="Bochicchio J."/>
            <person name="Borenstein D."/>
            <person name="Chapman S."/>
            <person name="Chen Z."/>
            <person name="Freedman E."/>
            <person name="Gellesch M."/>
            <person name="Goldberg J."/>
            <person name="Griggs A."/>
            <person name="Gujja S."/>
            <person name="Heilman E."/>
            <person name="Heiman D."/>
            <person name="Hepburn T."/>
            <person name="Howarth C."/>
            <person name="Jen D."/>
            <person name="Larson L."/>
            <person name="Mehta T."/>
            <person name="Park D."/>
            <person name="Pearson M."/>
            <person name="Roberts A."/>
            <person name="Saif S."/>
            <person name="Shenoy N."/>
            <person name="Sisk P."/>
            <person name="Stolte C."/>
            <person name="Sykes S."/>
            <person name="Thomson T."/>
            <person name="Walk T."/>
            <person name="White J."/>
            <person name="Yandava C."/>
            <person name="Burger G."/>
            <person name="Gray M.W."/>
            <person name="Holland P.W.H."/>
            <person name="King N."/>
            <person name="Lang F.B.F."/>
            <person name="Roger A.J."/>
            <person name="Ruiz-Trillo I."/>
            <person name="Lander E."/>
            <person name="Nusbaum C."/>
        </authorList>
    </citation>
    <scope>NUCLEOTIDE SEQUENCE [LARGE SCALE GENOMIC DNA]</scope>
    <source>
        <strain evidence="10 11">ATCC 50062</strain>
    </source>
</reference>
<feature type="binding site" evidence="6">
    <location>
        <position position="65"/>
    </location>
    <ligand>
        <name>ATP</name>
        <dbReference type="ChEBI" id="CHEBI:30616"/>
    </ligand>
</feature>
<dbReference type="PROSITE" id="PS00107">
    <property type="entry name" value="PROTEIN_KINASE_ATP"/>
    <property type="match status" value="1"/>
</dbReference>
<keyword evidence="1" id="KW-0723">Serine/threonine-protein kinase</keyword>
<keyword evidence="2" id="KW-0808">Transferase</keyword>
<dbReference type="PROSITE" id="PS50235">
    <property type="entry name" value="USP_3"/>
    <property type="match status" value="1"/>
</dbReference>
<dbReference type="SUPFAM" id="SSF56112">
    <property type="entry name" value="Protein kinase-like (PK-like)"/>
    <property type="match status" value="1"/>
</dbReference>
<dbReference type="eggNOG" id="KOG1870">
    <property type="taxonomic scope" value="Eukaryota"/>
</dbReference>
<dbReference type="InterPro" id="IPR018200">
    <property type="entry name" value="USP_CS"/>
</dbReference>
<dbReference type="InterPro" id="IPR017441">
    <property type="entry name" value="Protein_kinase_ATP_BS"/>
</dbReference>
<evidence type="ECO:0000259" key="8">
    <source>
        <dbReference type="PROSITE" id="PS50011"/>
    </source>
</evidence>
<evidence type="ECO:0000256" key="4">
    <source>
        <dbReference type="ARBA" id="ARBA00022777"/>
    </source>
</evidence>
<keyword evidence="4 10" id="KW-0418">Kinase</keyword>
<dbReference type="GO" id="GO:0004843">
    <property type="term" value="F:cysteine-type deubiquitinase activity"/>
    <property type="evidence" value="ECO:0007669"/>
    <property type="project" value="InterPro"/>
</dbReference>
<dbReference type="AlphaFoldDB" id="A0A0L0DDS5"/>
<evidence type="ECO:0000256" key="2">
    <source>
        <dbReference type="ARBA" id="ARBA00022679"/>
    </source>
</evidence>
<accession>A0A0L0DDS5</accession>
<dbReference type="PROSITE" id="PS00108">
    <property type="entry name" value="PROTEIN_KINASE_ST"/>
    <property type="match status" value="1"/>
</dbReference>
<dbReference type="GO" id="GO:0016579">
    <property type="term" value="P:protein deubiquitination"/>
    <property type="evidence" value="ECO:0007669"/>
    <property type="project" value="InterPro"/>
</dbReference>
<dbReference type="Proteomes" id="UP000054408">
    <property type="component" value="Unassembled WGS sequence"/>
</dbReference>
<dbReference type="Gene3D" id="3.30.2230.10">
    <property type="entry name" value="DUSP-like"/>
    <property type="match status" value="1"/>
</dbReference>
<dbReference type="RefSeq" id="XP_013757882.1">
    <property type="nucleotide sequence ID" value="XM_013902428.1"/>
</dbReference>
<keyword evidence="11" id="KW-1185">Reference proteome</keyword>
<organism evidence="10 11">
    <name type="scientific">Thecamonas trahens ATCC 50062</name>
    <dbReference type="NCBI Taxonomy" id="461836"/>
    <lineage>
        <taxon>Eukaryota</taxon>
        <taxon>Apusozoa</taxon>
        <taxon>Apusomonadida</taxon>
        <taxon>Apusomonadidae</taxon>
        <taxon>Thecamonas</taxon>
    </lineage>
</organism>
<name>A0A0L0DDS5_THETB</name>
<keyword evidence="3 6" id="KW-0547">Nucleotide-binding</keyword>
<sequence>MLGRLRKKNESSSKKKKDKDHRIIPGAKTDIKTDYHIDASEIGSGTFATVRRCRHRESGNVYAVKIISKKSLVDKDHVMLQTEVDVLRNVSHESCVKMYDCYESKHHIYMVLELCTGGELFDQIVERGHFSEADAAVTMTQIFSALEYLHARNIVHRDLKPENVLCATKQSEGVTPVVKIADFGLSKVVGHETTLKTACGSPSYVAPEVLSQSYNGYTDEVDLWSAGVIMYILLCGFPPFYSEDTPELFEQIQQGRFDFPSPYWDSISDSAKDLVNNLLVVDPDQRLSAVEALQHPWIASVAGDAPDAIDGVMDRMSRMNNKRKFKKAIFAVLAANDTPSSPDLITTADLPAIDNSELLDETGELVDDLVEGSHFRLLHGNVYRLFHSRCGGGPEIKRSVIAAGESCRVEIYPLKLHLLAPAEPFGPDPELATRARDMGWLPALGALPVQQPLMARTVSFSRAVSIHHLVTAVCWLEGGTARIAVIRNSAPSSFIDDPALTLTAAGIQCGDTLFLDFEVDGVWLLDTMLAASVESAPAVVDLTESSPLDELSVMDDVVVANAPVPPGLMGLANLGNTCFMNAVLQTLAHLPALRDQLLADNLSDSINTVNPHGTKGKLAYAFADLVKTLWSGAGAAVAPRHFKQVLNHHAPRFVGSSQHDAGEVLTYVLDGLHEDLNRSPYALGASPRPRPPPPDTSARDQDLNLSSMLAWSSHLARDESVIVDVFEGQLISRVACTADGCGKASVTFDPFRSLQLELPVEERKPVGVGSPASRAPVQLTLRTVAGPFEAFGSEREALQLTLPAKPRPIVQTVLTAVADELGVPSHTLRLASIKHSRVVANAVLGTAPVADIAGDLVVFRLPTDRELKASESVLVSVSHRTEIGGECFVFGEPSLAVVPANSTYDALEAAVFQVCSGALAVTEQLEVPSASSIDFPSIRDLDNVSPNALGLSLVIRQLSASGRVLRSFAPDRSCVLEANSRLVVDWATNEGLHLRSLLAKSPVEVKVEDGGSSSASVSSSGMDLVRCLELFTGRETLDPSAEWRCEACNVKGYGARELALDRLPRVLVIQLKRFQSHQTPYGFHSTKLEAFIDFPLTGLDLTPFVREGAPVPGVYNLVGVVNHIGVVGGGHYTAYVKHGERDQWFLFDDAHVEPVGAARDVVTPKAYILVYELASEVVP</sequence>
<dbReference type="PROSITE" id="PS50011">
    <property type="entry name" value="PROTEIN_KINASE_DOM"/>
    <property type="match status" value="1"/>
</dbReference>
<feature type="domain" description="USP" evidence="9">
    <location>
        <begin position="569"/>
        <end position="1174"/>
    </location>
</feature>
<dbReference type="InterPro" id="IPR011009">
    <property type="entry name" value="Kinase-like_dom_sf"/>
</dbReference>
<evidence type="ECO:0000256" key="3">
    <source>
        <dbReference type="ARBA" id="ARBA00022741"/>
    </source>
</evidence>
<dbReference type="InterPro" id="IPR000719">
    <property type="entry name" value="Prot_kinase_dom"/>
</dbReference>
<dbReference type="InterPro" id="IPR028889">
    <property type="entry name" value="USP"/>
</dbReference>
<dbReference type="SUPFAM" id="SSF54001">
    <property type="entry name" value="Cysteine proteinases"/>
    <property type="match status" value="1"/>
</dbReference>
<proteinExistence type="predicted"/>
<protein>
    <submittedName>
        <fullName evidence="10">CAMK/CAMK1 protein kinase</fullName>
    </submittedName>
</protein>
<dbReference type="PROSITE" id="PS00972">
    <property type="entry name" value="USP_1"/>
    <property type="match status" value="1"/>
</dbReference>
<dbReference type="EMBL" id="GL349455">
    <property type="protein sequence ID" value="KNC49463.1"/>
    <property type="molecule type" value="Genomic_DNA"/>
</dbReference>
<dbReference type="OrthoDB" id="40902at2759"/>
<keyword evidence="5 6" id="KW-0067">ATP-binding</keyword>
<evidence type="ECO:0000256" key="1">
    <source>
        <dbReference type="ARBA" id="ARBA00022527"/>
    </source>
</evidence>